<comment type="caution">
    <text evidence="1">The sequence shown here is derived from an EMBL/GenBank/DDBJ whole genome shotgun (WGS) entry which is preliminary data.</text>
</comment>
<reference evidence="1 2" key="1">
    <citation type="submission" date="2015-01" db="EMBL/GenBank/DDBJ databases">
        <title>Evolution of Trichinella species and genotypes.</title>
        <authorList>
            <person name="Korhonen P.K."/>
            <person name="Edoardo P."/>
            <person name="Giuseppe L.R."/>
            <person name="Gasser R.B."/>
        </authorList>
    </citation>
    <scope>NUCLEOTIDE SEQUENCE [LARGE SCALE GENOMIC DNA]</scope>
    <source>
        <strain evidence="1">ISS176</strain>
    </source>
</reference>
<accession>A0A0V1KD53</accession>
<name>A0A0V1KD53_TRIPS</name>
<organism evidence="1 2">
    <name type="scientific">Trichinella pseudospiralis</name>
    <name type="common">Parasitic roundworm</name>
    <dbReference type="NCBI Taxonomy" id="6337"/>
    <lineage>
        <taxon>Eukaryota</taxon>
        <taxon>Metazoa</taxon>
        <taxon>Ecdysozoa</taxon>
        <taxon>Nematoda</taxon>
        <taxon>Enoplea</taxon>
        <taxon>Dorylaimia</taxon>
        <taxon>Trichinellida</taxon>
        <taxon>Trichinellidae</taxon>
        <taxon>Trichinella</taxon>
    </lineage>
</organism>
<dbReference type="EMBL" id="JYDV01000003">
    <property type="protein sequence ID" value="KRZ45124.1"/>
    <property type="molecule type" value="Genomic_DNA"/>
</dbReference>
<evidence type="ECO:0000313" key="1">
    <source>
        <dbReference type="EMBL" id="KRZ45124.1"/>
    </source>
</evidence>
<sequence length="97" mass="11016">MSTPNLLLVARRRKLSGLTKYDAQNCACYFALIHHSDYCNTSCFQNLGDLKINTTNACHGNILSKVIKCKLKALIHYNFELHKNKVAQNYEKALSLI</sequence>
<evidence type="ECO:0000313" key="2">
    <source>
        <dbReference type="Proteomes" id="UP000054826"/>
    </source>
</evidence>
<dbReference type="AlphaFoldDB" id="A0A0V1KD53"/>
<gene>
    <name evidence="1" type="ORF">T4C_7463</name>
</gene>
<protein>
    <submittedName>
        <fullName evidence="1">Uncharacterized protein</fullName>
    </submittedName>
</protein>
<dbReference type="Proteomes" id="UP000054826">
    <property type="component" value="Unassembled WGS sequence"/>
</dbReference>
<proteinExistence type="predicted"/>